<evidence type="ECO:0000256" key="8">
    <source>
        <dbReference type="ARBA" id="ARBA00033369"/>
    </source>
</evidence>
<comment type="subcellular location">
    <subcellularLocation>
        <location evidence="1">Membrane</location>
    </subcellularLocation>
</comment>
<accession>A0A151MA68</accession>
<dbReference type="Pfam" id="PF00213">
    <property type="entry name" value="OSCP"/>
    <property type="match status" value="1"/>
</dbReference>
<dbReference type="InterPro" id="IPR026015">
    <property type="entry name" value="ATP_synth_OSCP/delta_N_sf"/>
</dbReference>
<sequence>MEVATGLSHKVCSFSTGIVCPSAQLIKLYGVEGHYATALYFAASKQKKLEQIEKELSQVSTVMRDPKLASVVLNPHIKSAIKKNL</sequence>
<dbReference type="AlphaFoldDB" id="A0A151MA68"/>
<keyword evidence="3" id="KW-0813">Transport</keyword>
<name>A0A151MA68_ALLMI</name>
<keyword evidence="7" id="KW-0066">ATP synthesis</keyword>
<keyword evidence="10" id="KW-1185">Reference proteome</keyword>
<evidence type="ECO:0000256" key="2">
    <source>
        <dbReference type="ARBA" id="ARBA00007046"/>
    </source>
</evidence>
<evidence type="ECO:0000256" key="7">
    <source>
        <dbReference type="ARBA" id="ARBA00023310"/>
    </source>
</evidence>
<dbReference type="Gene3D" id="1.10.520.20">
    <property type="entry name" value="N-terminal domain of the delta subunit of the F1F0-ATP synthase"/>
    <property type="match status" value="1"/>
</dbReference>
<dbReference type="EMBL" id="AKHW03006295">
    <property type="protein sequence ID" value="KYO21415.1"/>
    <property type="molecule type" value="Genomic_DNA"/>
</dbReference>
<evidence type="ECO:0000256" key="3">
    <source>
        <dbReference type="ARBA" id="ARBA00022448"/>
    </source>
</evidence>
<dbReference type="SUPFAM" id="SSF47928">
    <property type="entry name" value="N-terminal domain of the delta subunit of the F1F0-ATP synthase"/>
    <property type="match status" value="1"/>
</dbReference>
<evidence type="ECO:0000256" key="5">
    <source>
        <dbReference type="ARBA" id="ARBA00023065"/>
    </source>
</evidence>
<organism evidence="9 10">
    <name type="scientific">Alligator mississippiensis</name>
    <name type="common">American alligator</name>
    <dbReference type="NCBI Taxonomy" id="8496"/>
    <lineage>
        <taxon>Eukaryota</taxon>
        <taxon>Metazoa</taxon>
        <taxon>Chordata</taxon>
        <taxon>Craniata</taxon>
        <taxon>Vertebrata</taxon>
        <taxon>Euteleostomi</taxon>
        <taxon>Archelosauria</taxon>
        <taxon>Archosauria</taxon>
        <taxon>Crocodylia</taxon>
        <taxon>Alligatoridae</taxon>
        <taxon>Alligatorinae</taxon>
        <taxon>Alligator</taxon>
    </lineage>
</organism>
<evidence type="ECO:0000313" key="9">
    <source>
        <dbReference type="EMBL" id="KYO21415.1"/>
    </source>
</evidence>
<dbReference type="PANTHER" id="PTHR11910">
    <property type="entry name" value="ATP SYNTHASE DELTA CHAIN"/>
    <property type="match status" value="1"/>
</dbReference>
<dbReference type="GO" id="GO:0016020">
    <property type="term" value="C:membrane"/>
    <property type="evidence" value="ECO:0007669"/>
    <property type="project" value="UniProtKB-SubCell"/>
</dbReference>
<keyword evidence="4" id="KW-0375">Hydrogen ion transport</keyword>
<comment type="caution">
    <text evidence="9">The sequence shown here is derived from an EMBL/GenBank/DDBJ whole genome shotgun (WGS) entry which is preliminary data.</text>
</comment>
<dbReference type="GO" id="GO:0046933">
    <property type="term" value="F:proton-transporting ATP synthase activity, rotational mechanism"/>
    <property type="evidence" value="ECO:0007669"/>
    <property type="project" value="InterPro"/>
</dbReference>
<evidence type="ECO:0000256" key="1">
    <source>
        <dbReference type="ARBA" id="ARBA00004370"/>
    </source>
</evidence>
<comment type="similarity">
    <text evidence="2">Belongs to the ATPase delta chain family.</text>
</comment>
<evidence type="ECO:0000256" key="6">
    <source>
        <dbReference type="ARBA" id="ARBA00023136"/>
    </source>
</evidence>
<dbReference type="STRING" id="8496.A0A151MA68"/>
<evidence type="ECO:0000256" key="4">
    <source>
        <dbReference type="ARBA" id="ARBA00022781"/>
    </source>
</evidence>
<gene>
    <name evidence="9" type="ORF">Y1Q_0001631</name>
</gene>
<protein>
    <recommendedName>
        <fullName evidence="8">Oligomycin sensitivity conferral protein</fullName>
    </recommendedName>
</protein>
<keyword evidence="5" id="KW-0406">Ion transport</keyword>
<proteinExistence type="inferred from homology"/>
<keyword evidence="6" id="KW-0472">Membrane</keyword>
<reference evidence="9 10" key="1">
    <citation type="journal article" date="2012" name="Genome Biol.">
        <title>Sequencing three crocodilian genomes to illuminate the evolution of archosaurs and amniotes.</title>
        <authorList>
            <person name="St John J.A."/>
            <person name="Braun E.L."/>
            <person name="Isberg S.R."/>
            <person name="Miles L.G."/>
            <person name="Chong A.Y."/>
            <person name="Gongora J."/>
            <person name="Dalzell P."/>
            <person name="Moran C."/>
            <person name="Bed'hom B."/>
            <person name="Abzhanov A."/>
            <person name="Burgess S.C."/>
            <person name="Cooksey A.M."/>
            <person name="Castoe T.A."/>
            <person name="Crawford N.G."/>
            <person name="Densmore L.D."/>
            <person name="Drew J.C."/>
            <person name="Edwards S.V."/>
            <person name="Faircloth B.C."/>
            <person name="Fujita M.K."/>
            <person name="Greenwold M.J."/>
            <person name="Hoffmann F.G."/>
            <person name="Howard J.M."/>
            <person name="Iguchi T."/>
            <person name="Janes D.E."/>
            <person name="Khan S.Y."/>
            <person name="Kohno S."/>
            <person name="de Koning A.J."/>
            <person name="Lance S.L."/>
            <person name="McCarthy F.M."/>
            <person name="McCormack J.E."/>
            <person name="Merchant M.E."/>
            <person name="Peterson D.G."/>
            <person name="Pollock D.D."/>
            <person name="Pourmand N."/>
            <person name="Raney B.J."/>
            <person name="Roessler K.A."/>
            <person name="Sanford J.R."/>
            <person name="Sawyer R.H."/>
            <person name="Schmidt C.J."/>
            <person name="Triplett E.W."/>
            <person name="Tuberville T.D."/>
            <person name="Venegas-Anaya M."/>
            <person name="Howard J.T."/>
            <person name="Jarvis E.D."/>
            <person name="Guillette L.J.Jr."/>
            <person name="Glenn T.C."/>
            <person name="Green R.E."/>
            <person name="Ray D.A."/>
        </authorList>
    </citation>
    <scope>NUCLEOTIDE SEQUENCE [LARGE SCALE GENOMIC DNA]</scope>
    <source>
        <strain evidence="9">KSC_2009_1</strain>
    </source>
</reference>
<dbReference type="InterPro" id="IPR000711">
    <property type="entry name" value="ATPase_OSCP/dsu"/>
</dbReference>
<dbReference type="Proteomes" id="UP000050525">
    <property type="component" value="Unassembled WGS sequence"/>
</dbReference>
<evidence type="ECO:0000313" key="10">
    <source>
        <dbReference type="Proteomes" id="UP000050525"/>
    </source>
</evidence>